<dbReference type="GO" id="GO:0061617">
    <property type="term" value="C:MICOS complex"/>
    <property type="evidence" value="ECO:0007669"/>
    <property type="project" value="UniProtKB-UniRule"/>
</dbReference>
<comment type="function">
    <text evidence="7">Component of the MICOS complex, a large protein complex of the mitochondrial inner membrane that plays crucial roles in the maintenance of crista junctions, inner membrane architecture, and formation of contact sites to the outer membrane.</text>
</comment>
<comment type="subunit">
    <text evidence="7">Component of the mitochondrial contact site and cristae organizing system (MICOS) complex.</text>
</comment>
<evidence type="ECO:0000256" key="3">
    <source>
        <dbReference type="ARBA" id="ARBA00022692"/>
    </source>
</evidence>
<organism evidence="8 9">
    <name type="scientific">Cryptolaemus montrouzieri</name>
    <dbReference type="NCBI Taxonomy" id="559131"/>
    <lineage>
        <taxon>Eukaryota</taxon>
        <taxon>Metazoa</taxon>
        <taxon>Ecdysozoa</taxon>
        <taxon>Arthropoda</taxon>
        <taxon>Hexapoda</taxon>
        <taxon>Insecta</taxon>
        <taxon>Pterygota</taxon>
        <taxon>Neoptera</taxon>
        <taxon>Endopterygota</taxon>
        <taxon>Coleoptera</taxon>
        <taxon>Polyphaga</taxon>
        <taxon>Cucujiformia</taxon>
        <taxon>Coccinelloidea</taxon>
        <taxon>Coccinellidae</taxon>
        <taxon>Scymninae</taxon>
        <taxon>Scymnini</taxon>
        <taxon>Cryptolaemus</taxon>
    </lineage>
</organism>
<keyword evidence="4" id="KW-1133">Transmembrane helix</keyword>
<evidence type="ECO:0000256" key="2">
    <source>
        <dbReference type="ARBA" id="ARBA00010904"/>
    </source>
</evidence>
<keyword evidence="9" id="KW-1185">Reference proteome</keyword>
<dbReference type="Proteomes" id="UP001516400">
    <property type="component" value="Unassembled WGS sequence"/>
</dbReference>
<keyword evidence="5 7" id="KW-0496">Mitochondrion</keyword>
<comment type="subcellular location">
    <subcellularLocation>
        <location evidence="7">Mitochondrion inner membrane</location>
    </subcellularLocation>
    <subcellularLocation>
        <location evidence="1">Mitochondrion membrane</location>
    </subcellularLocation>
</comment>
<evidence type="ECO:0000256" key="6">
    <source>
        <dbReference type="ARBA" id="ARBA00023136"/>
    </source>
</evidence>
<comment type="caution">
    <text evidence="8">The sequence shown here is derived from an EMBL/GenBank/DDBJ whole genome shotgun (WGS) entry which is preliminary data.</text>
</comment>
<evidence type="ECO:0000256" key="7">
    <source>
        <dbReference type="RuleBase" id="RU363021"/>
    </source>
</evidence>
<reference evidence="8 9" key="1">
    <citation type="journal article" date="2021" name="BMC Biol.">
        <title>Horizontally acquired antibacterial genes associated with adaptive radiation of ladybird beetles.</title>
        <authorList>
            <person name="Li H.S."/>
            <person name="Tang X.F."/>
            <person name="Huang Y.H."/>
            <person name="Xu Z.Y."/>
            <person name="Chen M.L."/>
            <person name="Du X.Y."/>
            <person name="Qiu B.Y."/>
            <person name="Chen P.T."/>
            <person name="Zhang W."/>
            <person name="Slipinski A."/>
            <person name="Escalona H.E."/>
            <person name="Waterhouse R.M."/>
            <person name="Zwick A."/>
            <person name="Pang H."/>
        </authorList>
    </citation>
    <scope>NUCLEOTIDE SEQUENCE [LARGE SCALE GENOMIC DNA]</scope>
    <source>
        <strain evidence="8">SYSU2018</strain>
    </source>
</reference>
<gene>
    <name evidence="8" type="ORF">HHI36_005114</name>
</gene>
<dbReference type="Pfam" id="PF09769">
    <property type="entry name" value="ApoO"/>
    <property type="match status" value="1"/>
</dbReference>
<dbReference type="EMBL" id="JABFTP020000144">
    <property type="protein sequence ID" value="KAL3281909.1"/>
    <property type="molecule type" value="Genomic_DNA"/>
</dbReference>
<comment type="similarity">
    <text evidence="2">Belongs to the apolipoprotein O/MICOS complex subunit Mic27 family.</text>
</comment>
<accession>A0ABD2NTK6</accession>
<dbReference type="InterPro" id="IPR019166">
    <property type="entry name" value="MIC26/MIC27"/>
</dbReference>
<protein>
    <recommendedName>
        <fullName evidence="7">MICOS complex subunit</fullName>
    </recommendedName>
</protein>
<dbReference type="AlphaFoldDB" id="A0ABD2NTK6"/>
<name>A0ABD2NTK6_9CUCU</name>
<proteinExistence type="inferred from homology"/>
<dbReference type="InterPro" id="IPR033182">
    <property type="entry name" value="MIC26/MIC27_animal"/>
</dbReference>
<evidence type="ECO:0000313" key="9">
    <source>
        <dbReference type="Proteomes" id="UP001516400"/>
    </source>
</evidence>
<evidence type="ECO:0000313" key="8">
    <source>
        <dbReference type="EMBL" id="KAL3281909.1"/>
    </source>
</evidence>
<evidence type="ECO:0000256" key="4">
    <source>
        <dbReference type="ARBA" id="ARBA00022989"/>
    </source>
</evidence>
<dbReference type="PANTHER" id="PTHR14564">
    <property type="entry name" value="MICOS COMPLEX SUBUNIT MIC26 / MIC27 FAMILY MEMBER"/>
    <property type="match status" value="1"/>
</dbReference>
<evidence type="ECO:0000256" key="5">
    <source>
        <dbReference type="ARBA" id="ARBA00023128"/>
    </source>
</evidence>
<keyword evidence="3" id="KW-0812">Transmembrane</keyword>
<sequence length="242" mass="26650">MLLSKVLRTTLISSAALISVEEKSDKKGIVCRPSELPIYSPDIPTPNCVEEKPTWFGNFLERKVAGLRQVVEKVVFEVKAYESVAEEYVKQGIDKADGVIVYLRQENNTAPKVGAIAIGGLTGLILSLRKGYFKKTLYVTSGALAMSAVCFPKQTSEYLEVGVQEGKKYATIAYNFAYGVKKGDPPLELPSFPQLPSTVSEAWDSVYKTASSVFLDKADSDNKCYHHADYGDEDDADEEARK</sequence>
<evidence type="ECO:0000256" key="1">
    <source>
        <dbReference type="ARBA" id="ARBA00004325"/>
    </source>
</evidence>
<keyword evidence="7" id="KW-0999">Mitochondrion inner membrane</keyword>
<keyword evidence="6" id="KW-0472">Membrane</keyword>